<dbReference type="InterPro" id="IPR025421">
    <property type="entry name" value="DUF4148"/>
</dbReference>
<proteinExistence type="predicted"/>
<dbReference type="STRING" id="28094.SAMN06295900_1113"/>
<organism evidence="3 4">
    <name type="scientific">Trinickia caryophylli</name>
    <name type="common">Paraburkholderia caryophylli</name>
    <dbReference type="NCBI Taxonomy" id="28094"/>
    <lineage>
        <taxon>Bacteria</taxon>
        <taxon>Pseudomonadati</taxon>
        <taxon>Pseudomonadota</taxon>
        <taxon>Betaproteobacteria</taxon>
        <taxon>Burkholderiales</taxon>
        <taxon>Burkholderiaceae</taxon>
        <taxon>Trinickia</taxon>
    </lineage>
</organism>
<reference evidence="4" key="1">
    <citation type="submission" date="2017-04" db="EMBL/GenBank/DDBJ databases">
        <authorList>
            <person name="Varghese N."/>
            <person name="Submissions S."/>
        </authorList>
    </citation>
    <scope>NUCLEOTIDE SEQUENCE [LARGE SCALE GENOMIC DNA]</scope>
    <source>
        <strain evidence="4">Ballard 720</strain>
    </source>
</reference>
<dbReference type="GeneID" id="95552849"/>
<name>A0A1X7FRI2_TRICW</name>
<protein>
    <recommendedName>
        <fullName evidence="5">DUF4148 domain-containing protein</fullName>
    </recommendedName>
</protein>
<dbReference type="Pfam" id="PF13663">
    <property type="entry name" value="DUF4148"/>
    <property type="match status" value="1"/>
</dbReference>
<feature type="compositionally biased region" description="Low complexity" evidence="1">
    <location>
        <begin position="78"/>
        <end position="96"/>
    </location>
</feature>
<dbReference type="OrthoDB" id="9035269at2"/>
<evidence type="ECO:0000313" key="3">
    <source>
        <dbReference type="EMBL" id="SMF57356.1"/>
    </source>
</evidence>
<evidence type="ECO:0000256" key="2">
    <source>
        <dbReference type="SAM" id="SignalP"/>
    </source>
</evidence>
<feature type="region of interest" description="Disordered" evidence="1">
    <location>
        <begin position="78"/>
        <end position="111"/>
    </location>
</feature>
<dbReference type="AlphaFoldDB" id="A0A1X7FRI2"/>
<keyword evidence="4" id="KW-1185">Reference proteome</keyword>
<dbReference type="Proteomes" id="UP000192911">
    <property type="component" value="Unassembled WGS sequence"/>
</dbReference>
<feature type="chain" id="PRO_5013140930" description="DUF4148 domain-containing protein" evidence="2">
    <location>
        <begin position="23"/>
        <end position="111"/>
    </location>
</feature>
<accession>A0A1X7FRI2</accession>
<evidence type="ECO:0000256" key="1">
    <source>
        <dbReference type="SAM" id="MobiDB-lite"/>
    </source>
</evidence>
<sequence>MKSLVQAAVIAAVFSVPALSFAQSANNAPITRAQVKAELVQFEQANPRANAGIDPYYPASTQATEARIAAQNNETSAYGGAAAGSSAAGSATRTAAPSRPANPVNDIYFGH</sequence>
<gene>
    <name evidence="3" type="ORF">SAMN06295900_1113</name>
</gene>
<dbReference type="RefSeq" id="WP_085228917.1">
    <property type="nucleotide sequence ID" value="NZ_BSQD01000008.1"/>
</dbReference>
<keyword evidence="2" id="KW-0732">Signal</keyword>
<evidence type="ECO:0000313" key="4">
    <source>
        <dbReference type="Proteomes" id="UP000192911"/>
    </source>
</evidence>
<evidence type="ECO:0008006" key="5">
    <source>
        <dbReference type="Google" id="ProtNLM"/>
    </source>
</evidence>
<feature type="signal peptide" evidence="2">
    <location>
        <begin position="1"/>
        <end position="22"/>
    </location>
</feature>
<dbReference type="EMBL" id="FXAH01000011">
    <property type="protein sequence ID" value="SMF57356.1"/>
    <property type="molecule type" value="Genomic_DNA"/>
</dbReference>